<dbReference type="EMBL" id="CP097320">
    <property type="protein sequence ID" value="UQX10003.1"/>
    <property type="molecule type" value="Genomic_DNA"/>
</dbReference>
<evidence type="ECO:0000313" key="1">
    <source>
        <dbReference type="EMBL" id="UQX10003.1"/>
    </source>
</evidence>
<keyword evidence="2" id="KW-1185">Reference proteome</keyword>
<accession>A0ABY4QGB1</accession>
<gene>
    <name evidence="1" type="ORF">M5I08_17495</name>
</gene>
<reference evidence="1" key="1">
    <citation type="submission" date="2022-05" db="EMBL/GenBank/DDBJ databases">
        <title>A methanotrophic Mycobacterium dominates a cave microbial ecosystem.</title>
        <authorList>
            <person name="Van Spanning R.J.M."/>
            <person name="Guan Q."/>
            <person name="Melkonian C."/>
            <person name="Gallant J."/>
            <person name="Polerecky L."/>
            <person name="Flot J.-F."/>
            <person name="Brandt B.W."/>
            <person name="Braster M."/>
            <person name="Iturbe Espinoza P."/>
            <person name="Aerts J."/>
            <person name="Meima-Franke M."/>
            <person name="Piersma S.R."/>
            <person name="Bunduc C."/>
            <person name="Ummels R."/>
            <person name="Pain A."/>
            <person name="Fleming E.J."/>
            <person name="van der Wel N."/>
            <person name="Gherman V.D."/>
            <person name="Sarbu S.M."/>
            <person name="Bodelier P.L.E."/>
            <person name="Bitter W."/>
        </authorList>
    </citation>
    <scope>NUCLEOTIDE SEQUENCE</scope>
    <source>
        <strain evidence="1">Sulfur Cave</strain>
    </source>
</reference>
<organism evidence="1 2">
    <name type="scientific">Candidatus Mycobacterium methanotrophicum</name>
    <dbReference type="NCBI Taxonomy" id="2943498"/>
    <lineage>
        <taxon>Bacteria</taxon>
        <taxon>Bacillati</taxon>
        <taxon>Actinomycetota</taxon>
        <taxon>Actinomycetes</taxon>
        <taxon>Mycobacteriales</taxon>
        <taxon>Mycobacteriaceae</taxon>
        <taxon>Mycobacterium</taxon>
    </lineage>
</organism>
<dbReference type="Proteomes" id="UP001056610">
    <property type="component" value="Chromosome"/>
</dbReference>
<evidence type="ECO:0000313" key="2">
    <source>
        <dbReference type="Proteomes" id="UP001056610"/>
    </source>
</evidence>
<protein>
    <submittedName>
        <fullName evidence="1">Uncharacterized protein</fullName>
    </submittedName>
</protein>
<dbReference type="RefSeq" id="WP_249762875.1">
    <property type="nucleotide sequence ID" value="NZ_CP097320.1"/>
</dbReference>
<name>A0ABY4QGB1_9MYCO</name>
<sequence length="472" mass="47233">MLMHCRRITRRTLGAAAGGLLGVAFLPAAVAFADSYEIIADPSSTETYTGMYGLENTAPPAVSGSIQGYQEFEVYDTTSQQVVGAFYADESNSVDIAGDSNTELLVTSDLSGAPGTAAGDVPPVGSVIDTYTYAGDEYGYVYSALTPTSPGGAVTVSDTLTTVGYGDFPVGSTYDAVAPESDSSVPPIPLAGGDEIVPAADSPEQFTAVNGAVPIDAAIQGIQVFDVDNSAGTVVGSFTGDVTTTTDAVGTNTEAILVTADGSGTVGTAAGDIPAVGSVIDRIDSGDGAYPVIYTDLVSPSGGADVISTINTSPFGNLSLPSSFDAVAAESDSSPISFDGGSITPTGPETFTGINGLPPADVAIQGTQEFDVADSAGTGTFDADVTTTSTTVYDATTETLLVTSATGDAPAAGSVIDIANYGSGFETVYSDILSTGGTSVITDTFVTPFGDIAMPTTFDAASGLTADTVALF</sequence>
<proteinExistence type="predicted"/>